<name>W9VUZ1_9EURO</name>
<evidence type="ECO:0000313" key="3">
    <source>
        <dbReference type="Proteomes" id="UP000019473"/>
    </source>
</evidence>
<accession>W9VUZ1</accession>
<dbReference type="EMBL" id="AMGW01000006">
    <property type="protein sequence ID" value="EXJ55976.1"/>
    <property type="molecule type" value="Genomic_DNA"/>
</dbReference>
<dbReference type="AlphaFoldDB" id="W9VUZ1"/>
<dbReference type="Proteomes" id="UP000019473">
    <property type="component" value="Unassembled WGS sequence"/>
</dbReference>
<feature type="region of interest" description="Disordered" evidence="1">
    <location>
        <begin position="1"/>
        <end position="27"/>
    </location>
</feature>
<evidence type="ECO:0000313" key="2">
    <source>
        <dbReference type="EMBL" id="EXJ55976.1"/>
    </source>
</evidence>
<feature type="compositionally biased region" description="Acidic residues" evidence="1">
    <location>
        <begin position="337"/>
        <end position="350"/>
    </location>
</feature>
<protein>
    <submittedName>
        <fullName evidence="2">Uncharacterized protein</fullName>
    </submittedName>
</protein>
<dbReference type="RefSeq" id="XP_007761086.1">
    <property type="nucleotide sequence ID" value="XM_007762896.1"/>
</dbReference>
<evidence type="ECO:0000256" key="1">
    <source>
        <dbReference type="SAM" id="MobiDB-lite"/>
    </source>
</evidence>
<proteinExistence type="predicted"/>
<feature type="region of interest" description="Disordered" evidence="1">
    <location>
        <begin position="281"/>
        <end position="350"/>
    </location>
</feature>
<keyword evidence="3" id="KW-1185">Reference proteome</keyword>
<reference evidence="2 3" key="1">
    <citation type="submission" date="2013-03" db="EMBL/GenBank/DDBJ databases">
        <title>The Genome Sequence of Cladophialophora yegresii CBS 114405.</title>
        <authorList>
            <consortium name="The Broad Institute Genomics Platform"/>
            <person name="Cuomo C."/>
            <person name="de Hoog S."/>
            <person name="Gorbushina A."/>
            <person name="Walker B."/>
            <person name="Young S.K."/>
            <person name="Zeng Q."/>
            <person name="Gargeya S."/>
            <person name="Fitzgerald M."/>
            <person name="Haas B."/>
            <person name="Abouelleil A."/>
            <person name="Allen A.W."/>
            <person name="Alvarado L."/>
            <person name="Arachchi H.M."/>
            <person name="Berlin A.M."/>
            <person name="Chapman S.B."/>
            <person name="Gainer-Dewar J."/>
            <person name="Goldberg J."/>
            <person name="Griggs A."/>
            <person name="Gujja S."/>
            <person name="Hansen M."/>
            <person name="Howarth C."/>
            <person name="Imamovic A."/>
            <person name="Ireland A."/>
            <person name="Larimer J."/>
            <person name="McCowan C."/>
            <person name="Murphy C."/>
            <person name="Pearson M."/>
            <person name="Poon T.W."/>
            <person name="Priest M."/>
            <person name="Roberts A."/>
            <person name="Saif S."/>
            <person name="Shea T."/>
            <person name="Sisk P."/>
            <person name="Sykes S."/>
            <person name="Wortman J."/>
            <person name="Nusbaum C."/>
            <person name="Birren B."/>
        </authorList>
    </citation>
    <scope>NUCLEOTIDE SEQUENCE [LARGE SCALE GENOMIC DNA]</scope>
    <source>
        <strain evidence="2 3">CBS 114405</strain>
    </source>
</reference>
<comment type="caution">
    <text evidence="2">The sequence shown here is derived from an EMBL/GenBank/DDBJ whole genome shotgun (WGS) entry which is preliminary data.</text>
</comment>
<sequence>MASLSSIPIRNKNTVPQSDPNEPSSASTTFTLPIIAASNTERIPNVSIQETATATADAMEIEAEPPPTNAASAATTPAPATTPATSQLIMTRIVQGQSVTDEYLFLAAKCRTMKILWIMLEKHLKATHPKTWDALKGGLPPGGRPSKVLLQKTRGKGNQKFIQADWLRPGTYTNWYSVEFNHGDLKISLPKRLTEEDLDEAREQRKAVPLVKRPFARVTWLVEQKRLDGIRDQEIAESMAMGSGAAAALEPRRYAPKTAKWACSSFQWFSTLKSADYIAVSEEDGDEQDEEDSEEGDEDVPEADAEEYGDGDAWDDEMEVDEGKGKGKGKARRYNDSEDEDEDEDDAMQF</sequence>
<feature type="compositionally biased region" description="Acidic residues" evidence="1">
    <location>
        <begin position="281"/>
        <end position="320"/>
    </location>
</feature>
<gene>
    <name evidence="2" type="ORF">A1O7_08907</name>
</gene>
<dbReference type="OrthoDB" id="4151222at2759"/>
<organism evidence="2 3">
    <name type="scientific">Cladophialophora yegresii CBS 114405</name>
    <dbReference type="NCBI Taxonomy" id="1182544"/>
    <lineage>
        <taxon>Eukaryota</taxon>
        <taxon>Fungi</taxon>
        <taxon>Dikarya</taxon>
        <taxon>Ascomycota</taxon>
        <taxon>Pezizomycotina</taxon>
        <taxon>Eurotiomycetes</taxon>
        <taxon>Chaetothyriomycetidae</taxon>
        <taxon>Chaetothyriales</taxon>
        <taxon>Herpotrichiellaceae</taxon>
        <taxon>Cladophialophora</taxon>
    </lineage>
</organism>
<dbReference type="HOGENOM" id="CLU_773873_0_0_1"/>
<dbReference type="VEuPathDB" id="FungiDB:A1O7_08907"/>
<dbReference type="GeneID" id="19183471"/>